<gene>
    <name evidence="1" type="ORF">IFM12276_61360</name>
</gene>
<evidence type="ECO:0000313" key="1">
    <source>
        <dbReference type="EMBL" id="BDU03108.1"/>
    </source>
</evidence>
<sequence>MGTPRSRTGPSESVAVGMLPPFYGAQFCQKSAPWTGSTAQLPLKYLFAVRTAQFGAYFATVASTFACAPIS</sequence>
<evidence type="ECO:0000313" key="2">
    <source>
        <dbReference type="Proteomes" id="UP001317870"/>
    </source>
</evidence>
<reference evidence="1 2" key="1">
    <citation type="submission" date="2022-11" db="EMBL/GenBank/DDBJ databases">
        <title>Genome Sequencing of Nocardia sp. ON39_IFM12276 and assembly.</title>
        <authorList>
            <person name="Shimojima M."/>
            <person name="Toyokawa M."/>
            <person name="Uesaka K."/>
        </authorList>
    </citation>
    <scope>NUCLEOTIDE SEQUENCE [LARGE SCALE GENOMIC DNA]</scope>
    <source>
        <strain evidence="1 2">IFM 12276</strain>
    </source>
</reference>
<dbReference type="Proteomes" id="UP001317870">
    <property type="component" value="Chromosome"/>
</dbReference>
<dbReference type="EMBL" id="AP026978">
    <property type="protein sequence ID" value="BDU03108.1"/>
    <property type="molecule type" value="Genomic_DNA"/>
</dbReference>
<keyword evidence="2" id="KW-1185">Reference proteome</keyword>
<organism evidence="1 2">
    <name type="scientific">Nocardia sputorum</name>
    <dbReference type="NCBI Taxonomy" id="2984338"/>
    <lineage>
        <taxon>Bacteria</taxon>
        <taxon>Bacillati</taxon>
        <taxon>Actinomycetota</taxon>
        <taxon>Actinomycetes</taxon>
        <taxon>Mycobacteriales</taxon>
        <taxon>Nocardiaceae</taxon>
        <taxon>Nocardia</taxon>
    </lineage>
</organism>
<proteinExistence type="predicted"/>
<protein>
    <submittedName>
        <fullName evidence="1">Uncharacterized protein</fullName>
    </submittedName>
</protein>
<name>A0ABN6UCR5_9NOCA</name>
<accession>A0ABN6UCR5</accession>